<protein>
    <submittedName>
        <fullName evidence="1">Pleckstrin homology (PH) domain-containing protein</fullName>
    </submittedName>
</protein>
<name>A0A7J0HDC0_9ERIC</name>
<evidence type="ECO:0000313" key="2">
    <source>
        <dbReference type="Proteomes" id="UP000585474"/>
    </source>
</evidence>
<dbReference type="EMBL" id="BJWL01000029">
    <property type="protein sequence ID" value="GFZ21058.1"/>
    <property type="molecule type" value="Genomic_DNA"/>
</dbReference>
<dbReference type="AlphaFoldDB" id="A0A7J0HDC0"/>
<dbReference type="Proteomes" id="UP000585474">
    <property type="component" value="Unassembled WGS sequence"/>
</dbReference>
<gene>
    <name evidence="1" type="ORF">Acr_29g0002200</name>
</gene>
<proteinExistence type="predicted"/>
<reference evidence="1 2" key="1">
    <citation type="submission" date="2019-07" db="EMBL/GenBank/DDBJ databases">
        <title>De Novo Assembly of kiwifruit Actinidia rufa.</title>
        <authorList>
            <person name="Sugita-Konishi S."/>
            <person name="Sato K."/>
            <person name="Mori E."/>
            <person name="Abe Y."/>
            <person name="Kisaki G."/>
            <person name="Hamano K."/>
            <person name="Suezawa K."/>
            <person name="Otani M."/>
            <person name="Fukuda T."/>
            <person name="Manabe T."/>
            <person name="Gomi K."/>
            <person name="Tabuchi M."/>
            <person name="Akimitsu K."/>
            <person name="Kataoka I."/>
        </authorList>
    </citation>
    <scope>NUCLEOTIDE SEQUENCE [LARGE SCALE GENOMIC DNA]</scope>
    <source>
        <strain evidence="2">cv. Fuchu</strain>
    </source>
</reference>
<organism evidence="1 2">
    <name type="scientific">Actinidia rufa</name>
    <dbReference type="NCBI Taxonomy" id="165716"/>
    <lineage>
        <taxon>Eukaryota</taxon>
        <taxon>Viridiplantae</taxon>
        <taxon>Streptophyta</taxon>
        <taxon>Embryophyta</taxon>
        <taxon>Tracheophyta</taxon>
        <taxon>Spermatophyta</taxon>
        <taxon>Magnoliopsida</taxon>
        <taxon>eudicotyledons</taxon>
        <taxon>Gunneridae</taxon>
        <taxon>Pentapetalae</taxon>
        <taxon>asterids</taxon>
        <taxon>Ericales</taxon>
        <taxon>Actinidiaceae</taxon>
        <taxon>Actinidia</taxon>
    </lineage>
</organism>
<sequence length="75" mass="8467">MLEDQVAYLLQRYLGNYVRGLNKETLKISVWKGYFMQDQRSIGDSGPCVKSSVLNPPAFAQPEVILFSRSHSCGK</sequence>
<evidence type="ECO:0000313" key="1">
    <source>
        <dbReference type="EMBL" id="GFZ21058.1"/>
    </source>
</evidence>
<accession>A0A7J0HDC0</accession>
<keyword evidence="2" id="KW-1185">Reference proteome</keyword>
<dbReference type="OrthoDB" id="428159at2759"/>
<comment type="caution">
    <text evidence="1">The sequence shown here is derived from an EMBL/GenBank/DDBJ whole genome shotgun (WGS) entry which is preliminary data.</text>
</comment>